<dbReference type="Gene3D" id="3.20.20.30">
    <property type="entry name" value="Luciferase-like domain"/>
    <property type="match status" value="1"/>
</dbReference>
<evidence type="ECO:0000256" key="2">
    <source>
        <dbReference type="ARBA" id="ARBA00023033"/>
    </source>
</evidence>
<dbReference type="AlphaFoldDB" id="A0A6J4NCL9"/>
<protein>
    <recommendedName>
        <fullName evidence="3">Luciferase-like domain-containing protein</fullName>
    </recommendedName>
</protein>
<dbReference type="EMBL" id="CADCUM010000066">
    <property type="protein sequence ID" value="CAA9379092.1"/>
    <property type="molecule type" value="Genomic_DNA"/>
</dbReference>
<dbReference type="GO" id="GO:0016705">
    <property type="term" value="F:oxidoreductase activity, acting on paired donors, with incorporation or reduction of molecular oxygen"/>
    <property type="evidence" value="ECO:0007669"/>
    <property type="project" value="InterPro"/>
</dbReference>
<feature type="domain" description="Luciferase-like" evidence="3">
    <location>
        <begin position="40"/>
        <end position="342"/>
    </location>
</feature>
<keyword evidence="2" id="KW-0503">Monooxygenase</keyword>
<organism evidence="4">
    <name type="scientific">uncultured Nocardioides sp</name>
    <dbReference type="NCBI Taxonomy" id="198441"/>
    <lineage>
        <taxon>Bacteria</taxon>
        <taxon>Bacillati</taxon>
        <taxon>Actinomycetota</taxon>
        <taxon>Actinomycetes</taxon>
        <taxon>Propionibacteriales</taxon>
        <taxon>Nocardioidaceae</taxon>
        <taxon>Nocardioides</taxon>
        <taxon>environmental samples</taxon>
    </lineage>
</organism>
<dbReference type="SUPFAM" id="SSF51679">
    <property type="entry name" value="Bacterial luciferase-like"/>
    <property type="match status" value="1"/>
</dbReference>
<dbReference type="GO" id="GO:0005829">
    <property type="term" value="C:cytosol"/>
    <property type="evidence" value="ECO:0007669"/>
    <property type="project" value="TreeGrafter"/>
</dbReference>
<dbReference type="PANTHER" id="PTHR30137:SF8">
    <property type="entry name" value="BLR5498 PROTEIN"/>
    <property type="match status" value="1"/>
</dbReference>
<dbReference type="InterPro" id="IPR036661">
    <property type="entry name" value="Luciferase-like_sf"/>
</dbReference>
<evidence type="ECO:0000313" key="4">
    <source>
        <dbReference type="EMBL" id="CAA9379092.1"/>
    </source>
</evidence>
<dbReference type="Pfam" id="PF00296">
    <property type="entry name" value="Bac_luciferase"/>
    <property type="match status" value="1"/>
</dbReference>
<dbReference type="InterPro" id="IPR050766">
    <property type="entry name" value="Bact_Lucif_Oxidored"/>
</dbReference>
<dbReference type="PANTHER" id="PTHR30137">
    <property type="entry name" value="LUCIFERASE-LIKE MONOOXYGENASE"/>
    <property type="match status" value="1"/>
</dbReference>
<evidence type="ECO:0000259" key="3">
    <source>
        <dbReference type="Pfam" id="PF00296"/>
    </source>
</evidence>
<reference evidence="4" key="1">
    <citation type="submission" date="2020-02" db="EMBL/GenBank/DDBJ databases">
        <authorList>
            <person name="Meier V. D."/>
        </authorList>
    </citation>
    <scope>NUCLEOTIDE SEQUENCE</scope>
    <source>
        <strain evidence="4">AVDCRST_MAG32</strain>
    </source>
</reference>
<accession>A0A6J4NCL9</accession>
<dbReference type="GO" id="GO:0004497">
    <property type="term" value="F:monooxygenase activity"/>
    <property type="evidence" value="ECO:0007669"/>
    <property type="project" value="UniProtKB-KW"/>
</dbReference>
<dbReference type="InterPro" id="IPR011251">
    <property type="entry name" value="Luciferase-like_dom"/>
</dbReference>
<evidence type="ECO:0000256" key="1">
    <source>
        <dbReference type="ARBA" id="ARBA00023002"/>
    </source>
</evidence>
<proteinExistence type="predicted"/>
<sequence length="430" mass="47659">MQELEFITVVDRTYPWFPSAQDRDSIGIDMPNAYYDRDLGQQVLSEVLQGAQRAERLGYDGILVFEQHNTPLTLIPNALTAAAWLAGQTKGIRIVANGPVLSFYSSPVRLAEEVALVDNLSGGRLTLGLPLGIGAAWHGYAVANPVHARPRVDEAMALLNKIWTEDGPFAWEGDYYNIPYVNVWPRPRQDPVPVFVPAAGSRETIELCAKYDFTYQAILVPLPVLQKNLELFRQLRAEHGRPDDPSRIAMVLSVHVAETDAQAREEVEKYALWGTQNIFRYQFHESFPPGHASQGSLRGMMSGGYRSADVSQTTWETMTHGPLGVIAGSAETVRERLAEATGLLGAGRVILNTEYTLPMWLQEKSMTLFAQEVMPHFRAPGALASWQRQPAAAYQTEAELIGRTPRRAGVPEVVMGDQTVPLYPHVPGTR</sequence>
<gene>
    <name evidence="4" type="ORF">AVDCRST_MAG32-1400</name>
</gene>
<name>A0A6J4NCL9_9ACTN</name>
<keyword evidence="1" id="KW-0560">Oxidoreductase</keyword>